<dbReference type="EMBL" id="CP051464">
    <property type="protein sequence ID" value="QJC97140.1"/>
    <property type="molecule type" value="Genomic_DNA"/>
</dbReference>
<keyword evidence="1" id="KW-1133">Transmembrane helix</keyword>
<dbReference type="GeneID" id="76983422"/>
<evidence type="ECO:0000256" key="1">
    <source>
        <dbReference type="SAM" id="Phobius"/>
    </source>
</evidence>
<protein>
    <submittedName>
        <fullName evidence="2">Gamma-polyglutamate hydrolase PghZ</fullName>
    </submittedName>
</protein>
<keyword evidence="2" id="KW-0378">Hydrolase</keyword>
<organism evidence="2 3">
    <name type="scientific">Bacillus mojavensis</name>
    <dbReference type="NCBI Taxonomy" id="72360"/>
    <lineage>
        <taxon>Bacteria</taxon>
        <taxon>Bacillati</taxon>
        <taxon>Bacillota</taxon>
        <taxon>Bacilli</taxon>
        <taxon>Bacillales</taxon>
        <taxon>Bacillaceae</taxon>
        <taxon>Bacillus</taxon>
    </lineage>
</organism>
<proteinExistence type="predicted"/>
<feature type="transmembrane region" description="Helical" evidence="1">
    <location>
        <begin position="36"/>
        <end position="56"/>
    </location>
</feature>
<accession>A0ABX6LZJ1</accession>
<reference evidence="2 3" key="1">
    <citation type="submission" date="2020-04" db="EMBL/GenBank/DDBJ databases">
        <title>Plant growth promoting and environmental Bacillus: genomic and epigenetic comparison.</title>
        <authorList>
            <person name="Reva O.N."/>
            <person name="Lutz S."/>
            <person name="Ahrens C.H."/>
        </authorList>
    </citation>
    <scope>NUCLEOTIDE SEQUENCE [LARGE SCALE GENOMIC DNA]</scope>
    <source>
        <strain evidence="2 3">UCMB5075</strain>
    </source>
</reference>
<keyword evidence="1" id="KW-0812">Transmembrane</keyword>
<dbReference type="InterPro" id="IPR038128">
    <property type="entry name" value="Gamma_PGA_hydro_sf"/>
</dbReference>
<dbReference type="Proteomes" id="UP000501048">
    <property type="component" value="Chromosome"/>
</dbReference>
<gene>
    <name evidence="2" type="primary">pghZ</name>
    <name evidence="2" type="ORF">HC660_26660</name>
</gene>
<evidence type="ECO:0000313" key="2">
    <source>
        <dbReference type="EMBL" id="QJC97140.1"/>
    </source>
</evidence>
<keyword evidence="3" id="KW-1185">Reference proteome</keyword>
<dbReference type="GO" id="GO:0016787">
    <property type="term" value="F:hydrolase activity"/>
    <property type="evidence" value="ECO:0007669"/>
    <property type="project" value="UniProtKB-KW"/>
</dbReference>
<dbReference type="InterPro" id="IPR008585">
    <property type="entry name" value="Gamma_PGA_hydro"/>
</dbReference>
<dbReference type="RefSeq" id="WP_168748416.1">
    <property type="nucleotide sequence ID" value="NZ_CP051464.1"/>
</dbReference>
<evidence type="ECO:0000313" key="3">
    <source>
        <dbReference type="Proteomes" id="UP000501048"/>
    </source>
</evidence>
<name>A0ABX6LZJ1_BACMO</name>
<sequence>MINETQKLNKAILERNGGAAPPTKAKLHHPNRAKHFQYITAFILCAMLSAFTTVTAQATDVYRNFAELQANEPETNYNIFATDRATPVLILAPHGGSIEGGTSELARELSNDYSTYLFESLKTPGGFDLHITSTHFDEPTALALVARHQRVISLHGYSDSAEHIIVGGTDPIRGQALVDRLNAAGFSAELVGEGHRFAGASAANIANKCVTGESLQLELSTGLRKSMFGTFSLTGRAGTETATFYKFAGLLSDFINENYNVGGNE</sequence>
<dbReference type="Pfam" id="PF05908">
    <property type="entry name" value="Gamma_PGA_hydro"/>
    <property type="match status" value="1"/>
</dbReference>
<keyword evidence="1" id="KW-0472">Membrane</keyword>
<dbReference type="Gene3D" id="3.40.630.100">
    <property type="entry name" value="Poly-gamma-glutamate hydrolase, zinc-binding motif"/>
    <property type="match status" value="1"/>
</dbReference>